<sequence>MKVCEVCGFEENEELENNEQPSTRMLHLCENCRTDRDFPYFEDEEVQ</sequence>
<protein>
    <recommendedName>
        <fullName evidence="3">Small CPxCG-related zinc finger protein</fullName>
    </recommendedName>
</protein>
<dbReference type="EMBL" id="JACSQA010000026">
    <property type="protein sequence ID" value="MBD8027916.1"/>
    <property type="molecule type" value="Genomic_DNA"/>
</dbReference>
<reference evidence="1 2" key="1">
    <citation type="submission" date="2020-08" db="EMBL/GenBank/DDBJ databases">
        <title>A Genomic Blueprint of the Chicken Gut Microbiome.</title>
        <authorList>
            <person name="Gilroy R."/>
            <person name="Ravi A."/>
            <person name="Getino M."/>
            <person name="Pursley I."/>
            <person name="Horton D.L."/>
            <person name="Alikhan N.-F."/>
            <person name="Baker D."/>
            <person name="Gharbi K."/>
            <person name="Hall N."/>
            <person name="Watson M."/>
            <person name="Adriaenssens E.M."/>
            <person name="Foster-Nyarko E."/>
            <person name="Jarju S."/>
            <person name="Secka A."/>
            <person name="Antonio M."/>
            <person name="Oren A."/>
            <person name="Chaudhuri R."/>
            <person name="La Ragione R.M."/>
            <person name="Hildebrand F."/>
            <person name="Pallen M.J."/>
        </authorList>
    </citation>
    <scope>NUCLEOTIDE SEQUENCE [LARGE SCALE GENOMIC DNA]</scope>
    <source>
        <strain evidence="1 2">Re31</strain>
    </source>
</reference>
<organism evidence="1 2">
    <name type="scientific">Ureibacillus galli</name>
    <dbReference type="NCBI Taxonomy" id="2762222"/>
    <lineage>
        <taxon>Bacteria</taxon>
        <taxon>Bacillati</taxon>
        <taxon>Bacillota</taxon>
        <taxon>Bacilli</taxon>
        <taxon>Bacillales</taxon>
        <taxon>Caryophanaceae</taxon>
        <taxon>Ureibacillus</taxon>
    </lineage>
</organism>
<evidence type="ECO:0000313" key="1">
    <source>
        <dbReference type="EMBL" id="MBD8027916.1"/>
    </source>
</evidence>
<dbReference type="Proteomes" id="UP000640930">
    <property type="component" value="Unassembled WGS sequence"/>
</dbReference>
<dbReference type="RefSeq" id="WP_191708333.1">
    <property type="nucleotide sequence ID" value="NZ_JACSQA010000026.1"/>
</dbReference>
<gene>
    <name evidence="1" type="ORF">H9636_14790</name>
</gene>
<name>A0ABR8XFD0_9BACL</name>
<keyword evidence="2" id="KW-1185">Reference proteome</keyword>
<evidence type="ECO:0000313" key="2">
    <source>
        <dbReference type="Proteomes" id="UP000640930"/>
    </source>
</evidence>
<accession>A0ABR8XFD0</accession>
<evidence type="ECO:0008006" key="3">
    <source>
        <dbReference type="Google" id="ProtNLM"/>
    </source>
</evidence>
<proteinExistence type="predicted"/>
<comment type="caution">
    <text evidence="1">The sequence shown here is derived from an EMBL/GenBank/DDBJ whole genome shotgun (WGS) entry which is preliminary data.</text>
</comment>